<dbReference type="NCBIfam" id="NF041528">
    <property type="entry name" value="strep_LAETG"/>
    <property type="match status" value="1"/>
</dbReference>
<protein>
    <submittedName>
        <fullName evidence="4">LAETG motif-containing sortase-dependent surface protein</fullName>
    </submittedName>
</protein>
<gene>
    <name evidence="4" type="ORF">ACFP2V_32215</name>
</gene>
<keyword evidence="2" id="KW-0812">Transmembrane</keyword>
<proteinExistence type="predicted"/>
<feature type="chain" id="PRO_5045181482" evidence="3">
    <location>
        <begin position="43"/>
        <end position="244"/>
    </location>
</feature>
<feature type="signal peptide" evidence="3">
    <location>
        <begin position="1"/>
        <end position="42"/>
    </location>
</feature>
<feature type="transmembrane region" description="Helical" evidence="2">
    <location>
        <begin position="215"/>
        <end position="235"/>
    </location>
</feature>
<keyword evidence="5" id="KW-1185">Reference proteome</keyword>
<comment type="caution">
    <text evidence="4">The sequence shown here is derived from an EMBL/GenBank/DDBJ whole genome shotgun (WGS) entry which is preliminary data.</text>
</comment>
<keyword evidence="3" id="KW-0732">Signal</keyword>
<organism evidence="4 5">
    <name type="scientific">Streptomyces incanus</name>
    <dbReference type="NCBI Taxonomy" id="887453"/>
    <lineage>
        <taxon>Bacteria</taxon>
        <taxon>Bacillati</taxon>
        <taxon>Actinomycetota</taxon>
        <taxon>Actinomycetes</taxon>
        <taxon>Kitasatosporales</taxon>
        <taxon>Streptomycetaceae</taxon>
        <taxon>Streptomyces</taxon>
    </lineage>
</organism>
<evidence type="ECO:0000256" key="2">
    <source>
        <dbReference type="SAM" id="Phobius"/>
    </source>
</evidence>
<dbReference type="NCBIfam" id="TIGR01167">
    <property type="entry name" value="LPXTG_anchor"/>
    <property type="match status" value="1"/>
</dbReference>
<keyword evidence="2" id="KW-1133">Transmembrane helix</keyword>
<evidence type="ECO:0000313" key="4">
    <source>
        <dbReference type="EMBL" id="MFC5674568.1"/>
    </source>
</evidence>
<dbReference type="Proteomes" id="UP001596183">
    <property type="component" value="Unassembled WGS sequence"/>
</dbReference>
<reference evidence="5" key="1">
    <citation type="journal article" date="2019" name="Int. J. Syst. Evol. Microbiol.">
        <title>The Global Catalogue of Microorganisms (GCM) 10K type strain sequencing project: providing services to taxonomists for standard genome sequencing and annotation.</title>
        <authorList>
            <consortium name="The Broad Institute Genomics Platform"/>
            <consortium name="The Broad Institute Genome Sequencing Center for Infectious Disease"/>
            <person name="Wu L."/>
            <person name="Ma J."/>
        </authorList>
    </citation>
    <scope>NUCLEOTIDE SEQUENCE [LARGE SCALE GENOMIC DNA]</scope>
    <source>
        <strain evidence="5">JCM 13852</strain>
    </source>
</reference>
<sequence>MAVLSVSRRTASRRTAARTVRALGVVSASAALTIGLAGSAAACNINEFSAEAKCVGDKGVITVTDVDPAGVSATVTVFLENNGADEKKIGEQVVKGSREGVTITFEEDWQPNAEYRIHVKAKPYVDEDIKPNLTTPATACKEDEETPAPSEPAPTPSDSASAPPEDEDEPGTPTSSESEPAPEGSAPADTSDNAPSPAVGESNLAETGADSNTGLIAGIAAALVAVGGGAVFFGMRRRGASSDS</sequence>
<name>A0ABW0XXF3_9ACTN</name>
<accession>A0ABW0XXF3</accession>
<dbReference type="RefSeq" id="WP_381218817.1">
    <property type="nucleotide sequence ID" value="NZ_JBHSPC010000119.1"/>
</dbReference>
<evidence type="ECO:0000256" key="1">
    <source>
        <dbReference type="SAM" id="MobiDB-lite"/>
    </source>
</evidence>
<evidence type="ECO:0000313" key="5">
    <source>
        <dbReference type="Proteomes" id="UP001596183"/>
    </source>
</evidence>
<evidence type="ECO:0000256" key="3">
    <source>
        <dbReference type="SAM" id="SignalP"/>
    </source>
</evidence>
<feature type="region of interest" description="Disordered" evidence="1">
    <location>
        <begin position="129"/>
        <end position="209"/>
    </location>
</feature>
<dbReference type="EMBL" id="JBHSPC010000119">
    <property type="protein sequence ID" value="MFC5674568.1"/>
    <property type="molecule type" value="Genomic_DNA"/>
</dbReference>
<keyword evidence="2" id="KW-0472">Membrane</keyword>
<feature type="compositionally biased region" description="Low complexity" evidence="1">
    <location>
        <begin position="171"/>
        <end position="189"/>
    </location>
</feature>